<organism evidence="5 6">
    <name type="scientific">Giardia intestinalis</name>
    <name type="common">Giardia lamblia</name>
    <dbReference type="NCBI Taxonomy" id="5741"/>
    <lineage>
        <taxon>Eukaryota</taxon>
        <taxon>Metamonada</taxon>
        <taxon>Diplomonadida</taxon>
        <taxon>Hexamitidae</taxon>
        <taxon>Giardiinae</taxon>
        <taxon>Giardia</taxon>
    </lineage>
</organism>
<feature type="domain" description="RING-type" evidence="4">
    <location>
        <begin position="457"/>
        <end position="494"/>
    </location>
</feature>
<protein>
    <submittedName>
        <fullName evidence="5">Ankyrin repeat protein</fullName>
    </submittedName>
</protein>
<feature type="compositionally biased region" description="Gly residues" evidence="3">
    <location>
        <begin position="638"/>
        <end position="647"/>
    </location>
</feature>
<dbReference type="PROSITE" id="PS50089">
    <property type="entry name" value="ZF_RING_2"/>
    <property type="match status" value="1"/>
</dbReference>
<feature type="compositionally biased region" description="Polar residues" evidence="3">
    <location>
        <begin position="513"/>
        <end position="522"/>
    </location>
</feature>
<dbReference type="SMART" id="SM00184">
    <property type="entry name" value="RING"/>
    <property type="match status" value="1"/>
</dbReference>
<dbReference type="InterPro" id="IPR036770">
    <property type="entry name" value="Ankyrin_rpt-contain_sf"/>
</dbReference>
<feature type="compositionally biased region" description="Polar residues" evidence="3">
    <location>
        <begin position="530"/>
        <end position="547"/>
    </location>
</feature>
<dbReference type="Gene3D" id="1.25.40.20">
    <property type="entry name" value="Ankyrin repeat-containing domain"/>
    <property type="match status" value="4"/>
</dbReference>
<dbReference type="Pfam" id="PF12796">
    <property type="entry name" value="Ank_2"/>
    <property type="match status" value="3"/>
</dbReference>
<reference evidence="5 6" key="2">
    <citation type="journal article" date="2013" name="Genome Biol. Evol.">
        <title>Genome sequencing of Giardia lamblia genotypes A2 and B isolates (DH and GS) and comparative analysis with the genomes of genotypes A1 and E (WB and Pig).</title>
        <authorList>
            <person name="Adam R.D."/>
            <person name="Dahlstrom E.W."/>
            <person name="Martens C.A."/>
            <person name="Bruno D.P."/>
            <person name="Barbian K.D."/>
            <person name="Ricklefs S.M."/>
            <person name="Hernandez M.M."/>
            <person name="Narla N.P."/>
            <person name="Patel R.B."/>
            <person name="Porcella S.F."/>
            <person name="Nash T.E."/>
        </authorList>
    </citation>
    <scope>NUCLEOTIDE SEQUENCE [LARGE SCALE GENOMIC DNA]</scope>
    <source>
        <strain evidence="5 6">GS</strain>
    </source>
</reference>
<name>V6U123_GIAIN</name>
<dbReference type="EMBL" id="AHHH01000018">
    <property type="protein sequence ID" value="ESU44666.1"/>
    <property type="molecule type" value="Genomic_DNA"/>
</dbReference>
<evidence type="ECO:0000259" key="4">
    <source>
        <dbReference type="PROSITE" id="PS50089"/>
    </source>
</evidence>
<reference evidence="6" key="1">
    <citation type="submission" date="2012-02" db="EMBL/GenBank/DDBJ databases">
        <title>Genome sequencing of Giardia lamblia Genotypes A2 and B isolates (DH and GS) and comparative analysis with the genomes of Genotypes A1 and E (WB and Pig).</title>
        <authorList>
            <person name="Adam R."/>
            <person name="Dahlstrom E."/>
            <person name="Martens C."/>
            <person name="Bruno D."/>
            <person name="Barbian K."/>
            <person name="Porcella S.F."/>
            <person name="Nash T."/>
        </authorList>
    </citation>
    <scope>NUCLEOTIDE SEQUENCE</scope>
    <source>
        <strain evidence="6">GS</strain>
    </source>
</reference>
<keyword evidence="2" id="KW-0862">Zinc</keyword>
<dbReference type="SMART" id="SM00248">
    <property type="entry name" value="ANK"/>
    <property type="match status" value="9"/>
</dbReference>
<evidence type="ECO:0000313" key="6">
    <source>
        <dbReference type="Proteomes" id="UP000018040"/>
    </source>
</evidence>
<dbReference type="VEuPathDB" id="GiardiaDB:GL50803_0094662"/>
<dbReference type="SUPFAM" id="SSF48403">
    <property type="entry name" value="Ankyrin repeat"/>
    <property type="match status" value="1"/>
</dbReference>
<dbReference type="InterPro" id="IPR013083">
    <property type="entry name" value="Znf_RING/FYVE/PHD"/>
</dbReference>
<dbReference type="GO" id="GO:0008270">
    <property type="term" value="F:zinc ion binding"/>
    <property type="evidence" value="ECO:0007669"/>
    <property type="project" value="UniProtKB-KW"/>
</dbReference>
<dbReference type="Pfam" id="PF13920">
    <property type="entry name" value="zf-C3HC4_3"/>
    <property type="match status" value="1"/>
</dbReference>
<accession>V6U123</accession>
<keyword evidence="2" id="KW-0863">Zinc-finger</keyword>
<evidence type="ECO:0000256" key="2">
    <source>
        <dbReference type="PROSITE-ProRule" id="PRU00175"/>
    </source>
</evidence>
<dbReference type="SUPFAM" id="SSF57850">
    <property type="entry name" value="RING/U-box"/>
    <property type="match status" value="1"/>
</dbReference>
<dbReference type="PANTHER" id="PTHR24184:SF11">
    <property type="entry name" value="ANKYRIN REPEAT AND SOCS BOX CONTAINING 3"/>
    <property type="match status" value="1"/>
</dbReference>
<dbReference type="OrthoDB" id="194358at2759"/>
<feature type="repeat" description="ANK" evidence="1">
    <location>
        <begin position="139"/>
        <end position="171"/>
    </location>
</feature>
<dbReference type="Proteomes" id="UP000018040">
    <property type="component" value="Unassembled WGS sequence"/>
</dbReference>
<feature type="repeat" description="ANK" evidence="1">
    <location>
        <begin position="201"/>
        <end position="233"/>
    </location>
</feature>
<comment type="caution">
    <text evidence="5">The sequence shown here is derived from an EMBL/GenBank/DDBJ whole genome shotgun (WGS) entry which is preliminary data.</text>
</comment>
<evidence type="ECO:0000256" key="1">
    <source>
        <dbReference type="PROSITE-ProRule" id="PRU00023"/>
    </source>
</evidence>
<dbReference type="PANTHER" id="PTHR24184">
    <property type="entry name" value="SI:CH211-189E2.2"/>
    <property type="match status" value="1"/>
</dbReference>
<dbReference type="VEuPathDB" id="GiardiaDB:DHA2_150618"/>
<keyword evidence="2" id="KW-0479">Metal-binding</keyword>
<dbReference type="PROSITE" id="PS50088">
    <property type="entry name" value="ANK_REPEAT"/>
    <property type="match status" value="4"/>
</dbReference>
<feature type="repeat" description="ANK" evidence="1">
    <location>
        <begin position="170"/>
        <end position="202"/>
    </location>
</feature>
<feature type="repeat" description="ANK" evidence="1">
    <location>
        <begin position="108"/>
        <end position="140"/>
    </location>
</feature>
<keyword evidence="1" id="KW-0040">ANK repeat</keyword>
<evidence type="ECO:0000256" key="3">
    <source>
        <dbReference type="SAM" id="MobiDB-lite"/>
    </source>
</evidence>
<gene>
    <name evidence="5" type="ORF">GSB_150128</name>
</gene>
<feature type="region of interest" description="Disordered" evidence="3">
    <location>
        <begin position="633"/>
        <end position="666"/>
    </location>
</feature>
<sequence length="666" mass="72731">VPNTSKVITFNTNNLPRRKAELLHGRRGLQRQKLLMKRANPNTIHSSFAAVLEAIRRSDLATLRTLVGKNGRQRDAEGQTALMHAALLGNVAACKLLIPLQAGCTDDTGCTALMFAAERGHLEIVKGLLDREARMQDGNGVTALMLAARGGHLACAQELIPHEAKMTDRSRGTALMSAALCGHSDIVKLLLQTEACVQTVDGVSALMVAAQGGDLATCKLLLEKEARLQTRNGWTALAFACKEKNYLAVQLLKNKEAGLCDKNGTTSLMRAARAGCVQSVECLLKSEANRRDKRGRTALMYAASAGTVACAKMLAAYEAGQQDKQGVTALMIAGDKNNVDIVTLLLASESSLVTKQGATALTYGNIPHYAPILNTLKHHLIVMGGAIDVTQIKKRTVIAYRKLNTEMPALLAFFDRFCALIMEALEDDSSSYVDTALSDCLLELDDLLAIDPEEGSCAICLDSLPSVVYLPCKHLSICELCNNLLRDKKCPLCTTPISSFFLLNYDLSSDNQQQTVSSTTPVSKPKRPTNVHSSMQASTRVHPATTTRSERGQKVRARTFQELDREKIPGGHFLQRGLIRAIIDDYEEQQQQQQLLRNQRPSTMSTVQQTNDSPFVIRRGKTAFEQLIEGEMDLNEWPGGGQGGSSRGGPTLDCQGDRYRPRYRHL</sequence>
<dbReference type="Pfam" id="PF00023">
    <property type="entry name" value="Ank"/>
    <property type="match status" value="1"/>
</dbReference>
<dbReference type="VEuPathDB" id="GiardiaDB:GL50581_4485"/>
<dbReference type="InterPro" id="IPR002110">
    <property type="entry name" value="Ankyrin_rpt"/>
</dbReference>
<feature type="region of interest" description="Disordered" evidence="3">
    <location>
        <begin position="513"/>
        <end position="554"/>
    </location>
</feature>
<dbReference type="InterPro" id="IPR001841">
    <property type="entry name" value="Znf_RING"/>
</dbReference>
<evidence type="ECO:0000313" key="5">
    <source>
        <dbReference type="EMBL" id="ESU44666.1"/>
    </source>
</evidence>
<dbReference type="VEuPathDB" id="GiardiaDB:QR46_0923"/>
<feature type="non-terminal residue" evidence="5">
    <location>
        <position position="1"/>
    </location>
</feature>
<dbReference type="Gene3D" id="3.30.40.10">
    <property type="entry name" value="Zinc/RING finger domain, C3HC4 (zinc finger)"/>
    <property type="match status" value="1"/>
</dbReference>
<dbReference type="AlphaFoldDB" id="V6U123"/>
<dbReference type="PROSITE" id="PS50297">
    <property type="entry name" value="ANK_REP_REGION"/>
    <property type="match status" value="2"/>
</dbReference>
<proteinExistence type="predicted"/>